<dbReference type="InterPro" id="IPR008042">
    <property type="entry name" value="Retrotrans_Pao"/>
</dbReference>
<dbReference type="SUPFAM" id="SSF53098">
    <property type="entry name" value="Ribonuclease H-like"/>
    <property type="match status" value="1"/>
</dbReference>
<dbReference type="SUPFAM" id="SSF56672">
    <property type="entry name" value="DNA/RNA polymerases"/>
    <property type="match status" value="1"/>
</dbReference>
<dbReference type="GO" id="GO:0042575">
    <property type="term" value="C:DNA polymerase complex"/>
    <property type="evidence" value="ECO:0007669"/>
    <property type="project" value="UniProtKB-ARBA"/>
</dbReference>
<dbReference type="Pfam" id="PF17921">
    <property type="entry name" value="Integrase_H2C2"/>
    <property type="match status" value="1"/>
</dbReference>
<evidence type="ECO:0000313" key="5">
    <source>
        <dbReference type="Proteomes" id="UP001549921"/>
    </source>
</evidence>
<dbReference type="Gene3D" id="3.30.420.10">
    <property type="entry name" value="Ribonuclease H-like superfamily/Ribonuclease H"/>
    <property type="match status" value="1"/>
</dbReference>
<keyword evidence="1" id="KW-0175">Coiled coil</keyword>
<dbReference type="InterPro" id="IPR005312">
    <property type="entry name" value="DUF1759"/>
</dbReference>
<feature type="compositionally biased region" description="Low complexity" evidence="2">
    <location>
        <begin position="390"/>
        <end position="420"/>
    </location>
</feature>
<dbReference type="InterPro" id="IPR041588">
    <property type="entry name" value="Integrase_H2C2"/>
</dbReference>
<evidence type="ECO:0000259" key="3">
    <source>
        <dbReference type="PROSITE" id="PS50994"/>
    </source>
</evidence>
<gene>
    <name evidence="4" type="ORF">ABMA28_005216</name>
</gene>
<feature type="coiled-coil region" evidence="1">
    <location>
        <begin position="679"/>
        <end position="716"/>
    </location>
</feature>
<dbReference type="PANTHER" id="PTHR47331:SF1">
    <property type="entry name" value="GAG-LIKE PROTEIN"/>
    <property type="match status" value="1"/>
</dbReference>
<feature type="domain" description="Integrase catalytic" evidence="3">
    <location>
        <begin position="1423"/>
        <end position="1564"/>
    </location>
</feature>
<dbReference type="PROSITE" id="PS50994">
    <property type="entry name" value="INTEGRASE"/>
    <property type="match status" value="1"/>
</dbReference>
<dbReference type="CDD" id="cd00303">
    <property type="entry name" value="retropepsin_like"/>
    <property type="match status" value="1"/>
</dbReference>
<evidence type="ECO:0000313" key="4">
    <source>
        <dbReference type="EMBL" id="KAL0821804.1"/>
    </source>
</evidence>
<dbReference type="InterPro" id="IPR043502">
    <property type="entry name" value="DNA/RNA_pol_sf"/>
</dbReference>
<comment type="caution">
    <text evidence="4">The sequence shown here is derived from an EMBL/GenBank/DDBJ whole genome shotgun (WGS) entry which is preliminary data.</text>
</comment>
<dbReference type="Gene3D" id="1.10.340.70">
    <property type="match status" value="1"/>
</dbReference>
<dbReference type="GO" id="GO:0071897">
    <property type="term" value="P:DNA biosynthetic process"/>
    <property type="evidence" value="ECO:0007669"/>
    <property type="project" value="UniProtKB-ARBA"/>
</dbReference>
<dbReference type="PANTHER" id="PTHR47331">
    <property type="entry name" value="PHD-TYPE DOMAIN-CONTAINING PROTEIN"/>
    <property type="match status" value="1"/>
</dbReference>
<dbReference type="Pfam" id="PF03564">
    <property type="entry name" value="DUF1759"/>
    <property type="match status" value="1"/>
</dbReference>
<dbReference type="CDD" id="cd01644">
    <property type="entry name" value="RT_pepA17"/>
    <property type="match status" value="1"/>
</dbReference>
<dbReference type="InterPro" id="IPR036397">
    <property type="entry name" value="RNaseH_sf"/>
</dbReference>
<protein>
    <recommendedName>
        <fullName evidence="3">Integrase catalytic domain-containing protein</fullName>
    </recommendedName>
</protein>
<dbReference type="EMBL" id="JBEDNZ010000017">
    <property type="protein sequence ID" value="KAL0821804.1"/>
    <property type="molecule type" value="Genomic_DNA"/>
</dbReference>
<proteinExistence type="predicted"/>
<reference evidence="4 5" key="1">
    <citation type="submission" date="2024-06" db="EMBL/GenBank/DDBJ databases">
        <title>A chromosome-level genome assembly of beet webworm, Loxostege sticticalis.</title>
        <authorList>
            <person name="Zhang Y."/>
        </authorList>
    </citation>
    <scope>NUCLEOTIDE SEQUENCE [LARGE SCALE GENOMIC DNA]</scope>
    <source>
        <strain evidence="4">AQ028</strain>
        <tissue evidence="4">Male pupae</tissue>
    </source>
</reference>
<dbReference type="InterPro" id="IPR001584">
    <property type="entry name" value="Integrase_cat-core"/>
</dbReference>
<feature type="region of interest" description="Disordered" evidence="2">
    <location>
        <begin position="387"/>
        <end position="421"/>
    </location>
</feature>
<dbReference type="Pfam" id="PF05380">
    <property type="entry name" value="Peptidase_A17"/>
    <property type="match status" value="1"/>
</dbReference>
<organism evidence="4 5">
    <name type="scientific">Loxostege sticticalis</name>
    <name type="common">Beet webworm moth</name>
    <dbReference type="NCBI Taxonomy" id="481309"/>
    <lineage>
        <taxon>Eukaryota</taxon>
        <taxon>Metazoa</taxon>
        <taxon>Ecdysozoa</taxon>
        <taxon>Arthropoda</taxon>
        <taxon>Hexapoda</taxon>
        <taxon>Insecta</taxon>
        <taxon>Pterygota</taxon>
        <taxon>Neoptera</taxon>
        <taxon>Endopterygota</taxon>
        <taxon>Lepidoptera</taxon>
        <taxon>Glossata</taxon>
        <taxon>Ditrysia</taxon>
        <taxon>Pyraloidea</taxon>
        <taxon>Crambidae</taxon>
        <taxon>Pyraustinae</taxon>
        <taxon>Loxostege</taxon>
    </lineage>
</organism>
<evidence type="ECO:0000256" key="1">
    <source>
        <dbReference type="SAM" id="Coils"/>
    </source>
</evidence>
<accession>A0ABD0SS35</accession>
<dbReference type="InterPro" id="IPR012337">
    <property type="entry name" value="RNaseH-like_sf"/>
</dbReference>
<dbReference type="Proteomes" id="UP001549921">
    <property type="component" value="Unassembled WGS sequence"/>
</dbReference>
<name>A0ABD0SS35_LOXSC</name>
<evidence type="ECO:0000256" key="2">
    <source>
        <dbReference type="SAM" id="MobiDB-lite"/>
    </source>
</evidence>
<sequence length="1564" mass="179730">MEELISQQETTFELIKKIGVNFKKTPKARLTKGYIVTRLETLTQYWDQFRTTHLQISKSVTAQEKKESSYFTEDWFDAGEEEYLDIKTDLQDILESFVQSSPQKVYEKTNNHQEVKLPTINIPQFSGSYNEWSAFRDIYTSLIHENKSLSNVQKLHYLKSSLSGDAEQLLKHIPVTESSYENAWTTLTDRYNNKRIIVNSILNKLINQRKLTTATAKGVKELLDTTNECLNNLKSIDVSIENWDILIIHLTVNKLDNESHKSWEEELSTIKIDTLPTLKTFLKFLETRFRVLEMIPTGPAIKEKIFNKPKSFVTNLTSAETIKCAICSGTHATYSCEELTNLGVQERVQKIQNARLCFNCLSPKHNAQHCKSNKSCKQCHRRHHTLLHFPSMSNNTQSSNTTPPTTSTSTRRAEEPTTSTNRETYENIRTHLVTQGQNALMATALINIQTGRGLQLVRALIDPCSQESFISEETAHKLQLKRKPVEGQVTGVDQMTARIKYAVETQLHSRNNNFTIPCTAFVVKQVTDILPARRVNHESWEHLKHLSLADPAFYQPSAIHMLLGVSVYTEILMSGVIRGEPGTPVAQQTEFGWIISGGVLKRPNERDIVSFHLSMNLDEMLQRFWEADNIHTTEKNALTPPEIRAEEIYKNTVRREPDGRYVVALPFTRDEPVLPTKSREIALKRLRTLEKRLNENEKLRDEYNAVLREYLDLKHMEPVIESESNERAVYLPHHAVVREDKETTKVRVVYNASQKGENGVSLNDELLIGPSLQEELRDIILRWRTFKVGFVADIIKMYRQILVRREDVDYQRILWRFNPGDPVQEFRLLTVTFGTACAPYLAIKTLKQIAKDEDRDENLHTARETINHCFYVDDCLAGSDNEKKAIEVKRQLTELLRRGCFELQKWSSNSERFMNEIEPEKRAKNTEVEINKRETVKTLGLTWNVKEDELQITNKVNILEEKSITKRNVLSVIASLFDPMGFLAPTIIQAKIFMQRLWLLGISWDDDLPEEQRDEWIEFRSQIPKLEEISIPRWIGTDNQTESIELHGFSDASTLAYAAVIYMRVVTSNGRVVTSLLKAKTKVAPLKQTTLPRLELCGAVLLSKLLKHVAEAMRIRTENTYAWSDSKIALAWIKGDPLRWNTYVRNRVIEIENNIHTTWSYVGTKENPADPASRGVAPAKLKDNELWWKGPLFLREKNIELPTCEIPDTNLEKRETKICAATTVDVTKTEDDPILTLMKRYSTWKKLLAVVAWIRRWLHLKEKNKEIRNSLPAFVTHNEREEALTVCIKLSQRVEFPEEIEQLSNKKPLKKESRLSSLTPFIDEKGVLRVGGRLKHADIEFLSKHPMIISKNNILLPLILSEAHEKTLHGGPQMMLTYLRQRYWLIDAANTVKRFARNCMKCARLRTANRTQIMGELPECRVKPSRPFSITGVDFAGPINTRMSKGRGSKSHKSYIAIFICMVTKAMHIELVSDMTTDAFLAAYRRMISRRGICRELWSDNGTTFVAASKELLEMWKQGAANIPEELSSLLDKEGTRWKNIPPGSPNFGGLWEAGGMMVEAKCW</sequence>